<reference evidence="1" key="1">
    <citation type="submission" date="2023-07" db="EMBL/GenBank/DDBJ databases">
        <title>Black Yeasts Isolated from many extreme environments.</title>
        <authorList>
            <person name="Coleine C."/>
            <person name="Stajich J.E."/>
            <person name="Selbmann L."/>
        </authorList>
    </citation>
    <scope>NUCLEOTIDE SEQUENCE</scope>
    <source>
        <strain evidence="1">CCFEE 5714</strain>
    </source>
</reference>
<proteinExistence type="predicted"/>
<comment type="caution">
    <text evidence="1">The sequence shown here is derived from an EMBL/GenBank/DDBJ whole genome shotgun (WGS) entry which is preliminary data.</text>
</comment>
<keyword evidence="2" id="KW-1185">Reference proteome</keyword>
<accession>A0ACC3MNT4</accession>
<protein>
    <submittedName>
        <fullName evidence="1">Uncharacterized protein</fullName>
    </submittedName>
</protein>
<organism evidence="1 2">
    <name type="scientific">Vermiconidia calcicola</name>
    <dbReference type="NCBI Taxonomy" id="1690605"/>
    <lineage>
        <taxon>Eukaryota</taxon>
        <taxon>Fungi</taxon>
        <taxon>Dikarya</taxon>
        <taxon>Ascomycota</taxon>
        <taxon>Pezizomycotina</taxon>
        <taxon>Dothideomycetes</taxon>
        <taxon>Dothideomycetidae</taxon>
        <taxon>Mycosphaerellales</taxon>
        <taxon>Extremaceae</taxon>
        <taxon>Vermiconidia</taxon>
    </lineage>
</organism>
<gene>
    <name evidence="1" type="ORF">LTR37_017092</name>
</gene>
<sequence length="191" mass="21115">MTTRSVMSHHTASARNMGHLSRLPAEIRNLIYSYPLTPPEAVEVTRSSTHRTIFRASDIEAQAEEVATFLDLAEKENASCITKLTVSFNFAHKLQILIDQALTDAAIALEGFSLWVTKTSREMSEILAHAGVKREAVEIEKLELRDVYPDASRNQLLEKLGGIFMKSIARKSCLSEGWMNGAVDAAPADGR</sequence>
<dbReference type="EMBL" id="JAUTXU010000214">
    <property type="protein sequence ID" value="KAK3698134.1"/>
    <property type="molecule type" value="Genomic_DNA"/>
</dbReference>
<name>A0ACC3MNT4_9PEZI</name>
<dbReference type="Proteomes" id="UP001281147">
    <property type="component" value="Unassembled WGS sequence"/>
</dbReference>
<evidence type="ECO:0000313" key="2">
    <source>
        <dbReference type="Proteomes" id="UP001281147"/>
    </source>
</evidence>
<evidence type="ECO:0000313" key="1">
    <source>
        <dbReference type="EMBL" id="KAK3698134.1"/>
    </source>
</evidence>